<feature type="domain" description="Flavodoxin-like fold" evidence="3">
    <location>
        <begin position="1"/>
        <end position="190"/>
    </location>
</feature>
<dbReference type="RefSeq" id="WP_347163397.1">
    <property type="nucleotide sequence ID" value="NZ_JBDLOB010000005.1"/>
</dbReference>
<dbReference type="SUPFAM" id="SSF52218">
    <property type="entry name" value="Flavoproteins"/>
    <property type="match status" value="1"/>
</dbReference>
<dbReference type="Pfam" id="PF02525">
    <property type="entry name" value="Flavodoxin_2"/>
    <property type="match status" value="1"/>
</dbReference>
<dbReference type="PANTHER" id="PTHR10204:SF34">
    <property type="entry name" value="NAD(P)H DEHYDROGENASE [QUINONE] 1 ISOFORM 1"/>
    <property type="match status" value="1"/>
</dbReference>
<dbReference type="PANTHER" id="PTHR10204">
    <property type="entry name" value="NAD P H OXIDOREDUCTASE-RELATED"/>
    <property type="match status" value="1"/>
</dbReference>
<name>A0ABV0D6I9_9GAMM</name>
<dbReference type="InterPro" id="IPR003680">
    <property type="entry name" value="Flavodoxin_fold"/>
</dbReference>
<reference evidence="4 5" key="1">
    <citation type="submission" date="2024-05" db="EMBL/GenBank/DDBJ databases">
        <title>Genome sequencing of Marine Estuary Bacteria, Pseudoalteromonas distincta strain FA, Psychrobacter proteolyticus strain EA, and Shewanella baltica strain CA.</title>
        <authorList>
            <person name="Dieffenbach S.A."/>
            <person name="Maclea K.S."/>
        </authorList>
    </citation>
    <scope>NUCLEOTIDE SEQUENCE [LARGE SCALE GENOMIC DNA]</scope>
    <source>
        <strain evidence="4 5">EA</strain>
    </source>
</reference>
<dbReference type="Proteomes" id="UP001414441">
    <property type="component" value="Unassembled WGS sequence"/>
</dbReference>
<dbReference type="InterPro" id="IPR029039">
    <property type="entry name" value="Flavoprotein-like_sf"/>
</dbReference>
<dbReference type="InterPro" id="IPR051545">
    <property type="entry name" value="NAD(P)H_dehydrogenase_qn"/>
</dbReference>
<evidence type="ECO:0000256" key="1">
    <source>
        <dbReference type="ARBA" id="ARBA00006252"/>
    </source>
</evidence>
<keyword evidence="2" id="KW-0560">Oxidoreductase</keyword>
<keyword evidence="5" id="KW-1185">Reference proteome</keyword>
<evidence type="ECO:0000313" key="4">
    <source>
        <dbReference type="EMBL" id="MEN8626255.1"/>
    </source>
</evidence>
<dbReference type="EMBL" id="JBDLOB010000005">
    <property type="protein sequence ID" value="MEN8626255.1"/>
    <property type="molecule type" value="Genomic_DNA"/>
</dbReference>
<organism evidence="4 5">
    <name type="scientific">Psychrobacter proteolyticus</name>
    <dbReference type="NCBI Taxonomy" id="147825"/>
    <lineage>
        <taxon>Bacteria</taxon>
        <taxon>Pseudomonadati</taxon>
        <taxon>Pseudomonadota</taxon>
        <taxon>Gammaproteobacteria</taxon>
        <taxon>Moraxellales</taxon>
        <taxon>Moraxellaceae</taxon>
        <taxon>Psychrobacter</taxon>
    </lineage>
</organism>
<evidence type="ECO:0000313" key="5">
    <source>
        <dbReference type="Proteomes" id="UP001414441"/>
    </source>
</evidence>
<proteinExistence type="inferred from homology"/>
<dbReference type="Gene3D" id="3.40.50.360">
    <property type="match status" value="1"/>
</dbReference>
<comment type="caution">
    <text evidence="4">The sequence shown here is derived from an EMBL/GenBank/DDBJ whole genome shotgun (WGS) entry which is preliminary data.</text>
</comment>
<evidence type="ECO:0000259" key="3">
    <source>
        <dbReference type="Pfam" id="PF02525"/>
    </source>
</evidence>
<protein>
    <submittedName>
        <fullName evidence="4">NAD(P)H-dependent oxidoreductase</fullName>
    </submittedName>
</protein>
<sequence length="221" mass="24941">MNILTVFSHPFRDKYPAAVMEAFHKPIIDAGHSVNILDLHAEGFDPRFTEADHACFWGGELPDEIREMHQRVAKADQLAFIFPVYWWSMPALMKGWIERVFTGGWAYQYGSGVEDRGKAPLDGLLTNIPTILIGVGGSKKATYDKYNYEHAMHTQIDLGIFSYCGVTDVESHIIYDVEGESNAPNREQGLKFAKKAGEDFICPSRIPKNVREAFLKNLSLE</sequence>
<gene>
    <name evidence="4" type="ORF">ABFV72_09565</name>
</gene>
<accession>A0ABV0D6I9</accession>
<comment type="similarity">
    <text evidence="1">Belongs to the NAD(P)H dehydrogenase (quinone) family.</text>
</comment>
<evidence type="ECO:0000256" key="2">
    <source>
        <dbReference type="ARBA" id="ARBA00023002"/>
    </source>
</evidence>